<gene>
    <name evidence="3" type="ORF">EDD76_11578</name>
</gene>
<dbReference type="PANTHER" id="PTHR36834">
    <property type="entry name" value="MEMBRANE PROTEIN-RELATED"/>
    <property type="match status" value="1"/>
</dbReference>
<dbReference type="EMBL" id="SLUO01000015">
    <property type="protein sequence ID" value="TCL55445.1"/>
    <property type="molecule type" value="Genomic_DNA"/>
</dbReference>
<evidence type="ECO:0000259" key="2">
    <source>
        <dbReference type="Pfam" id="PF04892"/>
    </source>
</evidence>
<evidence type="ECO:0000256" key="1">
    <source>
        <dbReference type="SAM" id="Phobius"/>
    </source>
</evidence>
<sequence length="171" mass="19867">MSKSKVWNFRSWDAKHIKIVFFIYIAIVIKVIIFKYPWENLMAIAGTWRKGIVLEGLDTANFTLFKTIRMYIDYSYMLNSFENLVGNVAVFVPFGFLLPYVKESCKRFLILLLNAFIFVLGIEVFQLFSAFGAFDVDDILLNCFGAALGWIAFVKWEAIMDDRLGKRKKNI</sequence>
<reference evidence="3 4" key="1">
    <citation type="submission" date="2019-03" db="EMBL/GenBank/DDBJ databases">
        <title>Genomic Encyclopedia of Type Strains, Phase IV (KMG-IV): sequencing the most valuable type-strain genomes for metagenomic binning, comparative biology and taxonomic classification.</title>
        <authorList>
            <person name="Goeker M."/>
        </authorList>
    </citation>
    <scope>NUCLEOTIDE SEQUENCE [LARGE SCALE GENOMIC DNA]</scope>
    <source>
        <strain evidence="3 4">DSM 100556</strain>
    </source>
</reference>
<dbReference type="Proteomes" id="UP000295718">
    <property type="component" value="Unassembled WGS sequence"/>
</dbReference>
<accession>A0A4R1QSL3</accession>
<keyword evidence="1" id="KW-0812">Transmembrane</keyword>
<proteinExistence type="predicted"/>
<dbReference type="InterPro" id="IPR006976">
    <property type="entry name" value="VanZ-like"/>
</dbReference>
<evidence type="ECO:0000313" key="3">
    <source>
        <dbReference type="EMBL" id="TCL55445.1"/>
    </source>
</evidence>
<protein>
    <submittedName>
        <fullName evidence="3">Glycopeptide antibiotics resistance protein</fullName>
    </submittedName>
</protein>
<comment type="caution">
    <text evidence="3">The sequence shown here is derived from an EMBL/GenBank/DDBJ whole genome shotgun (WGS) entry which is preliminary data.</text>
</comment>
<name>A0A4R1QSL3_9FIRM</name>
<feature type="transmembrane region" description="Helical" evidence="1">
    <location>
        <begin position="21"/>
        <end position="38"/>
    </location>
</feature>
<dbReference type="RefSeq" id="WP_051869936.1">
    <property type="nucleotide sequence ID" value="NZ_JPNB01000003.1"/>
</dbReference>
<organism evidence="3 4">
    <name type="scientific">Kineothrix alysoides</name>
    <dbReference type="NCBI Taxonomy" id="1469948"/>
    <lineage>
        <taxon>Bacteria</taxon>
        <taxon>Bacillati</taxon>
        <taxon>Bacillota</taxon>
        <taxon>Clostridia</taxon>
        <taxon>Lachnospirales</taxon>
        <taxon>Lachnospiraceae</taxon>
        <taxon>Kineothrix</taxon>
    </lineage>
</organism>
<feature type="domain" description="VanZ-like" evidence="2">
    <location>
        <begin position="21"/>
        <end position="154"/>
    </location>
</feature>
<dbReference type="AlphaFoldDB" id="A0A4R1QSL3"/>
<feature type="transmembrane region" description="Helical" evidence="1">
    <location>
        <begin position="139"/>
        <end position="159"/>
    </location>
</feature>
<keyword evidence="1" id="KW-1133">Transmembrane helix</keyword>
<keyword evidence="1" id="KW-0472">Membrane</keyword>
<dbReference type="STRING" id="1469948.GCA_000732725_04055"/>
<dbReference type="PANTHER" id="PTHR36834:SF1">
    <property type="entry name" value="INTEGRAL MEMBRANE PROTEIN"/>
    <property type="match status" value="1"/>
</dbReference>
<feature type="transmembrane region" description="Helical" evidence="1">
    <location>
        <begin position="84"/>
        <end position="101"/>
    </location>
</feature>
<feature type="transmembrane region" description="Helical" evidence="1">
    <location>
        <begin position="108"/>
        <end position="133"/>
    </location>
</feature>
<dbReference type="InterPro" id="IPR053150">
    <property type="entry name" value="Teicoplanin_resist-assoc"/>
</dbReference>
<keyword evidence="4" id="KW-1185">Reference proteome</keyword>
<dbReference type="OrthoDB" id="9805025at2"/>
<dbReference type="Pfam" id="PF04892">
    <property type="entry name" value="VanZ"/>
    <property type="match status" value="1"/>
</dbReference>
<evidence type="ECO:0000313" key="4">
    <source>
        <dbReference type="Proteomes" id="UP000295718"/>
    </source>
</evidence>